<proteinExistence type="predicted"/>
<accession>A0A6A5S7B1</accession>
<gene>
    <name evidence="1" type="ORF">EJ02DRAFT_485434</name>
</gene>
<evidence type="ECO:0000313" key="1">
    <source>
        <dbReference type="EMBL" id="KAF1935394.1"/>
    </source>
</evidence>
<reference evidence="1" key="1">
    <citation type="journal article" date="2020" name="Stud. Mycol.">
        <title>101 Dothideomycetes genomes: a test case for predicting lifestyles and emergence of pathogens.</title>
        <authorList>
            <person name="Haridas S."/>
            <person name="Albert R."/>
            <person name="Binder M."/>
            <person name="Bloem J."/>
            <person name="Labutti K."/>
            <person name="Salamov A."/>
            <person name="Andreopoulos B."/>
            <person name="Baker S."/>
            <person name="Barry K."/>
            <person name="Bills G."/>
            <person name="Bluhm B."/>
            <person name="Cannon C."/>
            <person name="Castanera R."/>
            <person name="Culley D."/>
            <person name="Daum C."/>
            <person name="Ezra D."/>
            <person name="Gonzalez J."/>
            <person name="Henrissat B."/>
            <person name="Kuo A."/>
            <person name="Liang C."/>
            <person name="Lipzen A."/>
            <person name="Lutzoni F."/>
            <person name="Magnuson J."/>
            <person name="Mondo S."/>
            <person name="Nolan M."/>
            <person name="Ohm R."/>
            <person name="Pangilinan J."/>
            <person name="Park H.-J."/>
            <person name="Ramirez L."/>
            <person name="Alfaro M."/>
            <person name="Sun H."/>
            <person name="Tritt A."/>
            <person name="Yoshinaga Y."/>
            <person name="Zwiers L.-H."/>
            <person name="Turgeon B."/>
            <person name="Goodwin S."/>
            <person name="Spatafora J."/>
            <person name="Crous P."/>
            <person name="Grigoriev I."/>
        </authorList>
    </citation>
    <scope>NUCLEOTIDE SEQUENCE</scope>
    <source>
        <strain evidence="1">CBS 161.51</strain>
    </source>
</reference>
<dbReference type="OrthoDB" id="5401974at2759"/>
<dbReference type="AlphaFoldDB" id="A0A6A5S7B1"/>
<keyword evidence="2" id="KW-1185">Reference proteome</keyword>
<name>A0A6A5S7B1_9PLEO</name>
<dbReference type="Proteomes" id="UP000800038">
    <property type="component" value="Unassembled WGS sequence"/>
</dbReference>
<protein>
    <recommendedName>
        <fullName evidence="3">DUF4219 domain-containing protein</fullName>
    </recommendedName>
</protein>
<sequence length="156" mass="17907">MSSDYKILPLKGKDNYTTWLIDIRAILQSKNGWQYTLSDGSTEITAAAASQLLQQQQAYAAATTLPVPDQVAIERRVRRNWQTNSEKAADSITLTIHANFKAKLTDKDFNDAFKMMSHLKQLYKPSTEAEFFMLMRDLMATRYDIFPSMETYLTHI</sequence>
<organism evidence="1 2">
    <name type="scientific">Clathrospora elynae</name>
    <dbReference type="NCBI Taxonomy" id="706981"/>
    <lineage>
        <taxon>Eukaryota</taxon>
        <taxon>Fungi</taxon>
        <taxon>Dikarya</taxon>
        <taxon>Ascomycota</taxon>
        <taxon>Pezizomycotina</taxon>
        <taxon>Dothideomycetes</taxon>
        <taxon>Pleosporomycetidae</taxon>
        <taxon>Pleosporales</taxon>
        <taxon>Diademaceae</taxon>
        <taxon>Clathrospora</taxon>
    </lineage>
</organism>
<evidence type="ECO:0008006" key="3">
    <source>
        <dbReference type="Google" id="ProtNLM"/>
    </source>
</evidence>
<dbReference type="EMBL" id="ML976276">
    <property type="protein sequence ID" value="KAF1935394.1"/>
    <property type="molecule type" value="Genomic_DNA"/>
</dbReference>
<evidence type="ECO:0000313" key="2">
    <source>
        <dbReference type="Proteomes" id="UP000800038"/>
    </source>
</evidence>